<dbReference type="EMBL" id="JABCRI010000001">
    <property type="protein sequence ID" value="KAF8412861.1"/>
    <property type="molecule type" value="Genomic_DNA"/>
</dbReference>
<dbReference type="GO" id="GO:0016747">
    <property type="term" value="F:acyltransferase activity, transferring groups other than amino-acyl groups"/>
    <property type="evidence" value="ECO:0007669"/>
    <property type="project" value="TreeGrafter"/>
</dbReference>
<dbReference type="Gene3D" id="3.30.559.10">
    <property type="entry name" value="Chloramphenicol acetyltransferase-like domain"/>
    <property type="match status" value="3"/>
</dbReference>
<organism evidence="2 3">
    <name type="scientific">Tetracentron sinense</name>
    <name type="common">Spur-leaf</name>
    <dbReference type="NCBI Taxonomy" id="13715"/>
    <lineage>
        <taxon>Eukaryota</taxon>
        <taxon>Viridiplantae</taxon>
        <taxon>Streptophyta</taxon>
        <taxon>Embryophyta</taxon>
        <taxon>Tracheophyta</taxon>
        <taxon>Spermatophyta</taxon>
        <taxon>Magnoliopsida</taxon>
        <taxon>Trochodendrales</taxon>
        <taxon>Trochodendraceae</taxon>
        <taxon>Tetracentron</taxon>
    </lineage>
</organism>
<dbReference type="PANTHER" id="PTHR31642:SF160">
    <property type="entry name" value="HXXXD-TYPE ACYL-TRANSFERASE FAMILY PROTEIN"/>
    <property type="match status" value="1"/>
</dbReference>
<dbReference type="OrthoDB" id="647894at2759"/>
<name>A0A835DR26_TETSI</name>
<proteinExistence type="inferred from homology"/>
<comment type="caution">
    <text evidence="2">The sequence shown here is derived from an EMBL/GenBank/DDBJ whole genome shotgun (WGS) entry which is preliminary data.</text>
</comment>
<sequence>MIVALIKSSLAEVLGHYLPFAGRIIPNPKTGEPEILCNNEGAEVIEANANIDLASLDFYDLSQSLQKNLVPFQHEIPLRLQVTNYSCGGFSLSWTFDHALADAIAFYLFLRSWSEVANNKPLSKHPDHRRSIFQPRSTPTYGPSLERIFYNCTLEEVLNMPITNDISFKRLYYIEAADVESLQERASLDGRKRTKIEAFSAYLWKVFATIVKESDTQCMMGWAVDGRRRMSGRMSNLIGNAISMAVGEVSVKDLQQSSLSQVASVAHEAISEVANEAHFLGLIDLVECHRPGLVFPKIMLGIGGPGMVVSSGRELPTMTEIDFGFGPPVLGTCYSTIERLGAGYINPQPSARGDGSWVVFAWILCNNEGAEVIEANAIIDLASLDFYDLSQSLQTNLVAFHMRCRYAYKRYCFLPVSQIMEVLNTPITNDVSLKRLYYIEATDVESLQERASLDGHKRTKIEALLSYIWKVLATAIEDSDSQCKMGWLVEGRRRMSQRMSNLIGNTVSIAVAT</sequence>
<dbReference type="InterPro" id="IPR050317">
    <property type="entry name" value="Plant_Fungal_Acyltransferase"/>
</dbReference>
<accession>A0A835DR26</accession>
<dbReference type="Proteomes" id="UP000655225">
    <property type="component" value="Unassembled WGS sequence"/>
</dbReference>
<evidence type="ECO:0000313" key="3">
    <source>
        <dbReference type="Proteomes" id="UP000655225"/>
    </source>
</evidence>
<dbReference type="OMA" id="CYSTIER"/>
<comment type="similarity">
    <text evidence="1">Belongs to the plant acyltransferase family.</text>
</comment>
<evidence type="ECO:0000313" key="2">
    <source>
        <dbReference type="EMBL" id="KAF8412861.1"/>
    </source>
</evidence>
<protein>
    <submittedName>
        <fullName evidence="2">Uncharacterized protein</fullName>
    </submittedName>
</protein>
<reference evidence="2 3" key="1">
    <citation type="submission" date="2020-04" db="EMBL/GenBank/DDBJ databases">
        <title>Plant Genome Project.</title>
        <authorList>
            <person name="Zhang R.-G."/>
        </authorList>
    </citation>
    <scope>NUCLEOTIDE SEQUENCE [LARGE SCALE GENOMIC DNA]</scope>
    <source>
        <strain evidence="2">YNK0</strain>
        <tissue evidence="2">Leaf</tissue>
    </source>
</reference>
<keyword evidence="3" id="KW-1185">Reference proteome</keyword>
<dbReference type="PANTHER" id="PTHR31642">
    <property type="entry name" value="TRICHOTHECENE 3-O-ACETYLTRANSFERASE"/>
    <property type="match status" value="1"/>
</dbReference>
<evidence type="ECO:0000256" key="1">
    <source>
        <dbReference type="ARBA" id="ARBA00009861"/>
    </source>
</evidence>
<dbReference type="InterPro" id="IPR023213">
    <property type="entry name" value="CAT-like_dom_sf"/>
</dbReference>
<gene>
    <name evidence="2" type="ORF">HHK36_000833</name>
</gene>
<dbReference type="Pfam" id="PF02458">
    <property type="entry name" value="Transferase"/>
    <property type="match status" value="2"/>
</dbReference>
<dbReference type="AlphaFoldDB" id="A0A835DR26"/>